<feature type="domain" description="Xylanolytic transcriptional activator regulatory" evidence="7">
    <location>
        <begin position="345"/>
        <end position="420"/>
    </location>
</feature>
<dbReference type="CDD" id="cd12148">
    <property type="entry name" value="fungal_TF_MHR"/>
    <property type="match status" value="1"/>
</dbReference>
<dbReference type="GO" id="GO:0000981">
    <property type="term" value="F:DNA-binding transcription factor activity, RNA polymerase II-specific"/>
    <property type="evidence" value="ECO:0007669"/>
    <property type="project" value="InterPro"/>
</dbReference>
<gene>
    <name evidence="8" type="ORF">PMG11_03367</name>
</gene>
<dbReference type="PANTHER" id="PTHR47424:SF5">
    <property type="entry name" value="ZN(II)2CYS6 TRANSCRIPTION FACTOR (EUROFUNG)"/>
    <property type="match status" value="1"/>
</dbReference>
<keyword evidence="9" id="KW-1185">Reference proteome</keyword>
<feature type="region of interest" description="Disordered" evidence="6">
    <location>
        <begin position="1"/>
        <end position="29"/>
    </location>
</feature>
<evidence type="ECO:0000256" key="2">
    <source>
        <dbReference type="ARBA" id="ARBA00023125"/>
    </source>
</evidence>
<keyword evidence="5" id="KW-0175">Coiled coil</keyword>
<dbReference type="InterPro" id="IPR007219">
    <property type="entry name" value="XnlR_reg_dom"/>
</dbReference>
<name>A0A0F7V9Y7_PENBI</name>
<protein>
    <recommendedName>
        <fullName evidence="7">Xylanolytic transcriptional activator regulatory domain-containing protein</fullName>
    </recommendedName>
</protein>
<keyword evidence="3" id="KW-0804">Transcription</keyword>
<keyword evidence="1" id="KW-0805">Transcription regulation</keyword>
<sequence length="740" mass="82955">MDERLLSNAAVSNPSQKRSAEEIPGTNRPKRAKYASAATECKRCKVKCIQLDDDACCQRCATMHIPCVVVQTAMQATKDKKKERQRFSGDSHYKQLSDDVASLRRELTALTATVKSLLERVPAQSSVADCRTPCAQPTCRVYNSTTSLRSVQPREPQFVGPTRSAFSFNIAETALTRMGILTDQHMSTAQSSNASSREPTPEPSPEVPAATFCSESDCLLSFSDVEVARLIGVYQEEVVCCHPILDTELLVLNFPHILELARHPDRMEDISPKVHTKDVHMLRIVIATAITTEPQGKAELCDKLITAVEQDVGSISSTSEVELKDIQIMAMLSIYFCHIEEELFAWRAIGRAARQCLEMGLHRKQSLFKHFKDADARNFAIQVFWVVYELDRRWSFGTSLSFALDDRDIDPKLPEPDSEHSYLMCMVSYARLCSRVWEALPPYGSSSQGIPKEKEDYLEFVTQNWLLSIPEELQFRHPRLGLALRAQPRILHRLRTLCYLRGNYMRLLIHRHHVLNPDNIKADTQSARLVVDIAKDSIEVLVHLNGTSDIYVRQQSIYHFYLLSGLAIMLLAVCHAPIMFSEACKDPFMSGVELVKGFSRHSSASRRLWKSIRGLLPVIRSLGGQGDAAFVKNTSDITETAAQISESWEHDQQQDRATAETICEPHSLWTDNNPTFNGDFGTSIPDVFDLSNNLMDLYNAFGSTGTAQPMQPEAAAGNLSGQGPSGWETEEISRHFQGLI</sequence>
<dbReference type="Proteomes" id="UP000042958">
    <property type="component" value="Unassembled WGS sequence"/>
</dbReference>
<evidence type="ECO:0000256" key="5">
    <source>
        <dbReference type="SAM" id="Coils"/>
    </source>
</evidence>
<evidence type="ECO:0000256" key="3">
    <source>
        <dbReference type="ARBA" id="ARBA00023163"/>
    </source>
</evidence>
<dbReference type="AlphaFoldDB" id="A0A0F7V9Y7"/>
<dbReference type="GO" id="GO:0005634">
    <property type="term" value="C:nucleus"/>
    <property type="evidence" value="ECO:0007669"/>
    <property type="project" value="TreeGrafter"/>
</dbReference>
<reference evidence="9" key="1">
    <citation type="journal article" date="2015" name="Genome Announc.">
        <title>Draft genome sequence of the fungus Penicillium brasilianum MG11.</title>
        <authorList>
            <person name="Horn F."/>
            <person name="Linde J."/>
            <person name="Mattern D.J."/>
            <person name="Walther G."/>
            <person name="Guthke R."/>
            <person name="Brakhage A.A."/>
            <person name="Valiante V."/>
        </authorList>
    </citation>
    <scope>NUCLEOTIDE SEQUENCE [LARGE SCALE GENOMIC DNA]</scope>
    <source>
        <strain evidence="9">MG11</strain>
    </source>
</reference>
<evidence type="ECO:0000313" key="9">
    <source>
        <dbReference type="Proteomes" id="UP000042958"/>
    </source>
</evidence>
<keyword evidence="2" id="KW-0238">DNA-binding</keyword>
<dbReference type="STRING" id="104259.A0A0F7V9Y7"/>
<dbReference type="GO" id="GO:0000435">
    <property type="term" value="P:positive regulation of transcription from RNA polymerase II promoter by galactose"/>
    <property type="evidence" value="ECO:0007669"/>
    <property type="project" value="TreeGrafter"/>
</dbReference>
<proteinExistence type="predicted"/>
<keyword evidence="4" id="KW-0539">Nucleus</keyword>
<evidence type="ECO:0000256" key="1">
    <source>
        <dbReference type="ARBA" id="ARBA00023015"/>
    </source>
</evidence>
<dbReference type="SMART" id="SM00906">
    <property type="entry name" value="Fungal_trans"/>
    <property type="match status" value="1"/>
</dbReference>
<evidence type="ECO:0000256" key="4">
    <source>
        <dbReference type="ARBA" id="ARBA00023242"/>
    </source>
</evidence>
<dbReference type="GO" id="GO:0008270">
    <property type="term" value="F:zinc ion binding"/>
    <property type="evidence" value="ECO:0007669"/>
    <property type="project" value="InterPro"/>
</dbReference>
<accession>A0A0F7V9Y7</accession>
<organism evidence="8 9">
    <name type="scientific">Penicillium brasilianum</name>
    <dbReference type="NCBI Taxonomy" id="104259"/>
    <lineage>
        <taxon>Eukaryota</taxon>
        <taxon>Fungi</taxon>
        <taxon>Dikarya</taxon>
        <taxon>Ascomycota</taxon>
        <taxon>Pezizomycotina</taxon>
        <taxon>Eurotiomycetes</taxon>
        <taxon>Eurotiomycetidae</taxon>
        <taxon>Eurotiales</taxon>
        <taxon>Aspergillaceae</taxon>
        <taxon>Penicillium</taxon>
    </lineage>
</organism>
<evidence type="ECO:0000256" key="6">
    <source>
        <dbReference type="SAM" id="MobiDB-lite"/>
    </source>
</evidence>
<feature type="coiled-coil region" evidence="5">
    <location>
        <begin position="93"/>
        <end position="120"/>
    </location>
</feature>
<feature type="region of interest" description="Disordered" evidence="6">
    <location>
        <begin position="706"/>
        <end position="728"/>
    </location>
</feature>
<dbReference type="OrthoDB" id="39175at2759"/>
<dbReference type="GO" id="GO:0000978">
    <property type="term" value="F:RNA polymerase II cis-regulatory region sequence-specific DNA binding"/>
    <property type="evidence" value="ECO:0007669"/>
    <property type="project" value="TreeGrafter"/>
</dbReference>
<dbReference type="EMBL" id="CDHK01000003">
    <property type="protein sequence ID" value="CEO58659.1"/>
    <property type="molecule type" value="Genomic_DNA"/>
</dbReference>
<feature type="region of interest" description="Disordered" evidence="6">
    <location>
        <begin position="186"/>
        <end position="209"/>
    </location>
</feature>
<dbReference type="InterPro" id="IPR036864">
    <property type="entry name" value="Zn2-C6_fun-type_DNA-bd_sf"/>
</dbReference>
<dbReference type="Gene3D" id="4.10.240.10">
    <property type="entry name" value="Zn(2)-C6 fungal-type DNA-binding domain"/>
    <property type="match status" value="1"/>
</dbReference>
<dbReference type="Pfam" id="PF04082">
    <property type="entry name" value="Fungal_trans"/>
    <property type="match status" value="1"/>
</dbReference>
<dbReference type="InterPro" id="IPR051127">
    <property type="entry name" value="Fungal_SecMet_Regulators"/>
</dbReference>
<dbReference type="PANTHER" id="PTHR47424">
    <property type="entry name" value="REGULATORY PROTEIN GAL4"/>
    <property type="match status" value="1"/>
</dbReference>
<evidence type="ECO:0000259" key="7">
    <source>
        <dbReference type="SMART" id="SM00906"/>
    </source>
</evidence>
<dbReference type="GO" id="GO:0006351">
    <property type="term" value="P:DNA-templated transcription"/>
    <property type="evidence" value="ECO:0007669"/>
    <property type="project" value="InterPro"/>
</dbReference>
<evidence type="ECO:0000313" key="8">
    <source>
        <dbReference type="EMBL" id="CEO58659.1"/>
    </source>
</evidence>